<feature type="region of interest" description="Disordered" evidence="1">
    <location>
        <begin position="41"/>
        <end position="72"/>
    </location>
</feature>
<dbReference type="OrthoDB" id="10068079at2759"/>
<evidence type="ECO:0000256" key="1">
    <source>
        <dbReference type="SAM" id="MobiDB-lite"/>
    </source>
</evidence>
<reference evidence="2" key="3">
    <citation type="submission" date="2025-09" db="UniProtKB">
        <authorList>
            <consortium name="Ensembl"/>
        </authorList>
    </citation>
    <scope>IDENTIFICATION</scope>
</reference>
<reference evidence="2" key="2">
    <citation type="submission" date="2025-08" db="UniProtKB">
        <authorList>
            <consortium name="Ensembl"/>
        </authorList>
    </citation>
    <scope>IDENTIFICATION</scope>
</reference>
<feature type="region of interest" description="Disordered" evidence="1">
    <location>
        <begin position="386"/>
        <end position="411"/>
    </location>
</feature>
<sequence>MGRKHRIFSEANLLQVPLKSLCHQDKSALCPCPPHWVASLSGEDPSPQTEQVPHIKHQSRTKLSQLPGHRTTATQLSYPCKRTMAAPLPHLDHQSVAKSSSVSKCQSKATVLPSLCPEYKTKATAMTLPCKDQWVASPSNHNELIEAAFNSSHWTEIPSRHEHIPKMPQPSDHQIEEGVHLNQRSTAAGQQADCGKIELPARPYSQAQNSVVEVEFPSPQTKAVAKSAHLPGSPTPLSQSCSPQRTTVFPLPCLYKGFKGTAKKTSALNLFVKTAAPNLSHSDLHSKFLSSVQYVDHYPRARAALSLHSNPFATATTVLGSAYTHLWSPSFYLQGRSISKSSSVTKLQTTLQTAPSSRQGCSESDESDGSMCSDLLDEAIFGPLPYSDNPPTSSPVPDYTPKGEISTVSSHSDSQFIPPLCCNHCTEVLSILNHQDINSTGAAHRMDVLEQDNCWAIPWSFCSKKNKLPSALSENGGASLDCNYKETIRPVFEQVLITSLPELDHLLESPLCLAQEKTPPLVLSNHTNVPLDLNHCSLISLDQDHWVDTKLTSDDKNNPTVPNCLIEATVNTNPKAISPLGLDSLGIDSVDLHDQAVPLYLTHQVPSPPAPNHQVLLLPDPLHQSTNLPSSDHHDKDKTDTKGQGTLQSFPGHWETMFTQLNQKFTTPKAQNNQEEIQPGTTQADHSHQVTFPDILEQQTEVTKDTNNTQDSCTTTSDYQLQITGDPNNTQDSCTTIPEYQLQITGDPNNTQYSCTTTPEYQLQITGDPNNTQDSCTTTPEYQLQITGDPNNTQYSCTTTPEYQLQITGDPNNTQDSCITTSEHQLQFIEDPNNTQDSYITASEYQLQITGDPNNTQDSCITTSEYQLQITGDPNNTQDSCITTSEHQLQFIEDPNNTQDSYITTPEYQLQITGDPNNTQDSCITTSEYQLQITGDPNNTQDSCITTSEHQLQFIEDPNNTQDSYITTPEYQLQITGDPNNTQDSCITTSEYQLQITGDPNNTQDSCITTSEYQLQGTRDPNNTQDSCITTSEYQLQITGNPNNTRDSYITASEYQLQITGDPNNTQDSCITAPEYQLQITGDPNNSQDSCITTSEHQLQGTGDPNNKQDVCITASEYQLDIIEDPNNTQDSYITASEYQLQGTGDPNNTQDSYVTASEYQPEPSQSAKQWLIPLLGPELNTRTLIDYYNPLAQVEQISDPHSKIHSGLQNQIQTVQNNKATWCLNYMKPPIIEGGTVPIKIVNYIITSIPQETIKNDICKQILLRRMHRGTHQFTHLLCSYKVCLSCASWIPNGCFHGHAMKYSSQAQLLAIPLPVPGSSEEMGVKFVLQIPHSKAESISNTEYPDSSKLSPSCNSFDCPSSQSEAMPAKPSILQLPAKSWINLMFDTDYQKWARKTSSSSQFREKMPLKTNTTSQQSRNYKRFVKSFLYKFQRKEEN</sequence>
<dbReference type="InterPro" id="IPR038954">
    <property type="entry name" value="CSNKA2IP"/>
</dbReference>
<dbReference type="Ensembl" id="ENSMODT00000041808.2">
    <property type="protein sequence ID" value="ENSMODP00000038700.2"/>
    <property type="gene ID" value="ENSMODG00000027828.2"/>
</dbReference>
<organism evidence="2 3">
    <name type="scientific">Monodelphis domestica</name>
    <name type="common">Gray short-tailed opossum</name>
    <dbReference type="NCBI Taxonomy" id="13616"/>
    <lineage>
        <taxon>Eukaryota</taxon>
        <taxon>Metazoa</taxon>
        <taxon>Chordata</taxon>
        <taxon>Craniata</taxon>
        <taxon>Vertebrata</taxon>
        <taxon>Euteleostomi</taxon>
        <taxon>Mammalia</taxon>
        <taxon>Metatheria</taxon>
        <taxon>Didelphimorphia</taxon>
        <taxon>Didelphidae</taxon>
        <taxon>Monodelphis</taxon>
    </lineage>
</organism>
<dbReference type="Bgee" id="ENSMODG00000027828">
    <property type="expression patterns" value="Expressed in spermatid and 3 other cell types or tissues"/>
</dbReference>
<evidence type="ECO:0000313" key="2">
    <source>
        <dbReference type="Ensembl" id="ENSMODP00000038700.2"/>
    </source>
</evidence>
<keyword evidence="3" id="KW-1185">Reference proteome</keyword>
<feature type="region of interest" description="Disordered" evidence="1">
    <location>
        <begin position="610"/>
        <end position="650"/>
    </location>
</feature>
<proteinExistence type="predicted"/>
<name>K7DYU9_MONDO</name>
<dbReference type="InParanoid" id="K7DYU9"/>
<dbReference type="Proteomes" id="UP000002280">
    <property type="component" value="Chromosome 7"/>
</dbReference>
<feature type="compositionally biased region" description="Polar residues" evidence="1">
    <location>
        <begin position="350"/>
        <end position="362"/>
    </location>
</feature>
<dbReference type="GeneID" id="103102823"/>
<feature type="compositionally biased region" description="Basic and acidic residues" evidence="1">
    <location>
        <begin position="631"/>
        <end position="641"/>
    </location>
</feature>
<accession>K7DYU9</accession>
<evidence type="ECO:0000313" key="3">
    <source>
        <dbReference type="Proteomes" id="UP000002280"/>
    </source>
</evidence>
<dbReference type="KEGG" id="mdo:103102823"/>
<dbReference type="GeneTree" id="ENSGT00940000166717"/>
<dbReference type="HOGENOM" id="CLU_256971_0_0_1"/>
<dbReference type="PANTHER" id="PTHR35825">
    <property type="entry name" value="CASEIN KINASE II SUBUNIT ALPHA PRIME-INTERACTING PROTEIN"/>
    <property type="match status" value="1"/>
</dbReference>
<dbReference type="PANTHER" id="PTHR35825:SF2">
    <property type="entry name" value="CASEIN KINASE II SUBUNIT ALPHA'-INTERACTING PROTEIN"/>
    <property type="match status" value="1"/>
</dbReference>
<protein>
    <submittedName>
        <fullName evidence="2">Uncharacterized LOC103102823</fullName>
    </submittedName>
</protein>
<reference evidence="2 3" key="1">
    <citation type="journal article" date="2007" name="Nature">
        <title>Genome of the marsupial Monodelphis domestica reveals innovation in non-coding sequences.</title>
        <authorList>
            <person name="Mikkelsen T.S."/>
            <person name="Wakefield M.J."/>
            <person name="Aken B."/>
            <person name="Amemiya C.T."/>
            <person name="Chang J.L."/>
            <person name="Duke S."/>
            <person name="Garber M."/>
            <person name="Gentles A.J."/>
            <person name="Goodstadt L."/>
            <person name="Heger A."/>
            <person name="Jurka J."/>
            <person name="Kamal M."/>
            <person name="Mauceli E."/>
            <person name="Searle S.M."/>
            <person name="Sharpe T."/>
            <person name="Baker M.L."/>
            <person name="Batzer M.A."/>
            <person name="Benos P.V."/>
            <person name="Belov K."/>
            <person name="Clamp M."/>
            <person name="Cook A."/>
            <person name="Cuff J."/>
            <person name="Das R."/>
            <person name="Davidow L."/>
            <person name="Deakin J.E."/>
            <person name="Fazzari M.J."/>
            <person name="Glass J.L."/>
            <person name="Grabherr M."/>
            <person name="Greally J.M."/>
            <person name="Gu W."/>
            <person name="Hore T.A."/>
            <person name="Huttley G.A."/>
            <person name="Kleber M."/>
            <person name="Jirtle R.L."/>
            <person name="Koina E."/>
            <person name="Lee J.T."/>
            <person name="Mahony S."/>
            <person name="Marra M.A."/>
            <person name="Miller R.D."/>
            <person name="Nicholls R.D."/>
            <person name="Oda M."/>
            <person name="Papenfuss A.T."/>
            <person name="Parra Z.E."/>
            <person name="Pollock D.D."/>
            <person name="Ray D.A."/>
            <person name="Schein J.E."/>
            <person name="Speed T.P."/>
            <person name="Thompson K."/>
            <person name="VandeBerg J.L."/>
            <person name="Wade C.M."/>
            <person name="Walker J.A."/>
            <person name="Waters P.D."/>
            <person name="Webber C."/>
            <person name="Weidman J.R."/>
            <person name="Xie X."/>
            <person name="Zody M.C."/>
            <person name="Baldwin J."/>
            <person name="Abdouelleil A."/>
            <person name="Abdulkadir J."/>
            <person name="Abebe A."/>
            <person name="Abera B."/>
            <person name="Abreu J."/>
            <person name="Acer S.C."/>
            <person name="Aftuck L."/>
            <person name="Alexander A."/>
            <person name="An P."/>
            <person name="Anderson E."/>
            <person name="Anderson S."/>
            <person name="Arachi H."/>
            <person name="Azer M."/>
            <person name="Bachantsang P."/>
            <person name="Barry A."/>
            <person name="Bayul T."/>
            <person name="Berlin A."/>
            <person name="Bessette D."/>
            <person name="Bloom T."/>
            <person name="Bloom T."/>
            <person name="Boguslavskiy L."/>
            <person name="Bonnet C."/>
            <person name="Boukhgalter B."/>
            <person name="Bourzgui I."/>
            <person name="Brown A."/>
            <person name="Cahill P."/>
            <person name="Channer S."/>
            <person name="Cheshatsang Y."/>
            <person name="Chuda L."/>
            <person name="Citroen M."/>
            <person name="Collymore A."/>
            <person name="Cooke P."/>
            <person name="Costello M."/>
            <person name="D'Aco K."/>
            <person name="Daza R."/>
            <person name="De Haan G."/>
            <person name="DeGray S."/>
            <person name="DeMaso C."/>
            <person name="Dhargay N."/>
            <person name="Dooley K."/>
            <person name="Dooley E."/>
            <person name="Doricent M."/>
            <person name="Dorje P."/>
            <person name="Dorjee K."/>
            <person name="Dupes A."/>
            <person name="Elong R."/>
            <person name="Falk J."/>
            <person name="Farina A."/>
            <person name="Faro S."/>
            <person name="Ferguson D."/>
            <person name="Fisher S."/>
            <person name="Foley C.D."/>
            <person name="Franke A."/>
            <person name="Friedrich D."/>
            <person name="Gadbois L."/>
            <person name="Gearin G."/>
            <person name="Gearin C.R."/>
            <person name="Giannoukos G."/>
            <person name="Goode T."/>
            <person name="Graham J."/>
            <person name="Grandbois E."/>
            <person name="Grewal S."/>
            <person name="Gyaltsen K."/>
            <person name="Hafez N."/>
            <person name="Hagos B."/>
            <person name="Hall J."/>
            <person name="Henson C."/>
            <person name="Hollinger A."/>
            <person name="Honan T."/>
            <person name="Huard M.D."/>
            <person name="Hughes L."/>
            <person name="Hurhula B."/>
            <person name="Husby M.E."/>
            <person name="Kamat A."/>
            <person name="Kanga B."/>
            <person name="Kashin S."/>
            <person name="Khazanovich D."/>
            <person name="Kisner P."/>
            <person name="Lance K."/>
            <person name="Lara M."/>
            <person name="Lee W."/>
            <person name="Lennon N."/>
            <person name="Letendre F."/>
            <person name="LeVine R."/>
            <person name="Lipovsky A."/>
            <person name="Liu X."/>
            <person name="Liu J."/>
            <person name="Liu S."/>
            <person name="Lokyitsang T."/>
            <person name="Lokyitsang Y."/>
            <person name="Lubonja R."/>
            <person name="Lui A."/>
            <person name="MacDonald P."/>
            <person name="Magnisalis V."/>
            <person name="Maru K."/>
            <person name="Matthews C."/>
            <person name="McCusker W."/>
            <person name="McDonough S."/>
            <person name="Mehta T."/>
            <person name="Meldrim J."/>
            <person name="Meneus L."/>
            <person name="Mihai O."/>
            <person name="Mihalev A."/>
            <person name="Mihova T."/>
            <person name="Mittelman R."/>
            <person name="Mlenga V."/>
            <person name="Montmayeur A."/>
            <person name="Mulrain L."/>
            <person name="Navidi A."/>
            <person name="Naylor J."/>
            <person name="Negash T."/>
            <person name="Nguyen T."/>
            <person name="Nguyen N."/>
            <person name="Nicol R."/>
            <person name="Norbu C."/>
            <person name="Norbu N."/>
            <person name="Novod N."/>
            <person name="O'Neill B."/>
            <person name="Osman S."/>
            <person name="Markiewicz E."/>
            <person name="Oyono O.L."/>
            <person name="Patti C."/>
            <person name="Phunkhang P."/>
            <person name="Pierre F."/>
            <person name="Priest M."/>
            <person name="Raghuraman S."/>
            <person name="Rege F."/>
            <person name="Reyes R."/>
            <person name="Rise C."/>
            <person name="Rogov P."/>
            <person name="Ross K."/>
            <person name="Ryan E."/>
            <person name="Settipalli S."/>
            <person name="Shea T."/>
            <person name="Sherpa N."/>
            <person name="Shi L."/>
            <person name="Shih D."/>
            <person name="Sparrow T."/>
            <person name="Spaulding J."/>
            <person name="Stalker J."/>
            <person name="Stange-Thomann N."/>
            <person name="Stavropoulos S."/>
            <person name="Stone C."/>
            <person name="Strader C."/>
            <person name="Tesfaye S."/>
            <person name="Thomson T."/>
            <person name="Thoulutsang Y."/>
            <person name="Thoulutsang D."/>
            <person name="Topham K."/>
            <person name="Topping I."/>
            <person name="Tsamla T."/>
            <person name="Vassiliev H."/>
            <person name="Vo A."/>
            <person name="Wangchuk T."/>
            <person name="Wangdi T."/>
            <person name="Weiand M."/>
            <person name="Wilkinson J."/>
            <person name="Wilson A."/>
            <person name="Yadav S."/>
            <person name="Young G."/>
            <person name="Yu Q."/>
            <person name="Zembek L."/>
            <person name="Zhong D."/>
            <person name="Zimmer A."/>
            <person name="Zwirko Z."/>
            <person name="Jaffe D.B."/>
            <person name="Alvarez P."/>
            <person name="Brockman W."/>
            <person name="Butler J."/>
            <person name="Chin C."/>
            <person name="Gnerre S."/>
            <person name="MacCallum I."/>
            <person name="Graves J.A."/>
            <person name="Ponting C.P."/>
            <person name="Breen M."/>
            <person name="Samollow P.B."/>
            <person name="Lander E.S."/>
            <person name="Lindblad-Toh K."/>
        </authorList>
    </citation>
    <scope>NUCLEOTIDE SEQUENCE [LARGE SCALE GENOMIC DNA]</scope>
</reference>
<feature type="region of interest" description="Disordered" evidence="1">
    <location>
        <begin position="350"/>
        <end position="370"/>
    </location>
</feature>